<keyword evidence="1" id="KW-1133">Transmembrane helix</keyword>
<sequence>MALFTPLKINPVSIVTDFGIAELKTLLEGKEKSFFLRWISDNQFMISLNFSIGTNHAFDINNDAKSAIIAYGTISKLSENKTDIVLETKFKYGLILILVIPLIMLILELTTDLGIPLPFYFVFPLVFILVLLFFRSEEKRLIRDFREYLNSEKNNTLQQHL</sequence>
<dbReference type="AlphaFoldDB" id="A0A221UV69"/>
<proteinExistence type="predicted"/>
<accession>A0A221UV69</accession>
<gene>
    <name evidence="2" type="ORF">AREALGSMS7_01781</name>
</gene>
<keyword evidence="1" id="KW-0472">Membrane</keyword>
<evidence type="ECO:0000256" key="1">
    <source>
        <dbReference type="SAM" id="Phobius"/>
    </source>
</evidence>
<dbReference type="RefSeq" id="WP_093978048.1">
    <property type="nucleotide sequence ID" value="NZ_CP022515.1"/>
</dbReference>
<dbReference type="Proteomes" id="UP000204551">
    <property type="component" value="Chromosome"/>
</dbReference>
<organism evidence="2 3">
    <name type="scientific">Arenibacter algicola</name>
    <dbReference type="NCBI Taxonomy" id="616991"/>
    <lineage>
        <taxon>Bacteria</taxon>
        <taxon>Pseudomonadati</taxon>
        <taxon>Bacteroidota</taxon>
        <taxon>Flavobacteriia</taxon>
        <taxon>Flavobacteriales</taxon>
        <taxon>Flavobacteriaceae</taxon>
        <taxon>Arenibacter</taxon>
    </lineage>
</organism>
<dbReference type="KEGG" id="aalg:AREALGSMS7_01781"/>
<reference evidence="2 3" key="1">
    <citation type="submission" date="2017-07" db="EMBL/GenBank/DDBJ databases">
        <title>Genome Sequence of Arenibacter algicola Strain SMS7 Isolated from a culture of the Diatom Skeletonema marinoi.</title>
        <authorList>
            <person name="Topel M."/>
            <person name="Pinder M.I.M."/>
            <person name="Johansson O.N."/>
            <person name="Kourtchenko O."/>
            <person name="Godhe A."/>
            <person name="Clarke A.K."/>
        </authorList>
    </citation>
    <scope>NUCLEOTIDE SEQUENCE [LARGE SCALE GENOMIC DNA]</scope>
    <source>
        <strain evidence="2 3">SMS7</strain>
    </source>
</reference>
<protein>
    <submittedName>
        <fullName evidence="2">Uncharacterized protein</fullName>
    </submittedName>
</protein>
<evidence type="ECO:0000313" key="3">
    <source>
        <dbReference type="Proteomes" id="UP000204551"/>
    </source>
</evidence>
<feature type="transmembrane region" description="Helical" evidence="1">
    <location>
        <begin position="113"/>
        <end position="134"/>
    </location>
</feature>
<name>A0A221UV69_9FLAO</name>
<keyword evidence="1" id="KW-0812">Transmembrane</keyword>
<feature type="transmembrane region" description="Helical" evidence="1">
    <location>
        <begin position="90"/>
        <end position="107"/>
    </location>
</feature>
<dbReference type="EMBL" id="CP022515">
    <property type="protein sequence ID" value="ASO05245.1"/>
    <property type="molecule type" value="Genomic_DNA"/>
</dbReference>
<evidence type="ECO:0000313" key="2">
    <source>
        <dbReference type="EMBL" id="ASO05245.1"/>
    </source>
</evidence>